<dbReference type="GO" id="GO:0004222">
    <property type="term" value="F:metalloendopeptidase activity"/>
    <property type="evidence" value="ECO:0007669"/>
    <property type="project" value="InterPro"/>
</dbReference>
<dbReference type="OrthoDB" id="285308at2759"/>
<comment type="subcellular location">
    <subcellularLocation>
        <location evidence="1 9">Mitochondrion inner membrane</location>
        <topology evidence="1 9">Peripheral membrane protein</topology>
        <orientation evidence="1 9">Intermembrane side</orientation>
    </subcellularLocation>
</comment>
<accession>A0A3M7MG60</accession>
<dbReference type="GO" id="GO:0046872">
    <property type="term" value="F:metal ion binding"/>
    <property type="evidence" value="ECO:0007669"/>
    <property type="project" value="UniProtKB-KW"/>
</dbReference>
<protein>
    <recommendedName>
        <fullName evidence="3 9">Mitochondrial inner membrane protease ATP23</fullName>
        <ecNumber evidence="9">3.4.24.-</ecNumber>
    </recommendedName>
</protein>
<dbReference type="GO" id="GO:0034982">
    <property type="term" value="P:mitochondrial protein processing"/>
    <property type="evidence" value="ECO:0007669"/>
    <property type="project" value="TreeGrafter"/>
</dbReference>
<evidence type="ECO:0000256" key="6">
    <source>
        <dbReference type="ARBA" id="ARBA00022801"/>
    </source>
</evidence>
<reference evidence="10 11" key="1">
    <citation type="journal article" date="2014" name="PLoS ONE">
        <title>De novo Genome Assembly of the Fungal Plant Pathogen Pyrenophora semeniperda.</title>
        <authorList>
            <person name="Soliai M.M."/>
            <person name="Meyer S.E."/>
            <person name="Udall J.A."/>
            <person name="Elzinga D.E."/>
            <person name="Hermansen R.A."/>
            <person name="Bodily P.M."/>
            <person name="Hart A.A."/>
            <person name="Coleman C.E."/>
        </authorList>
    </citation>
    <scope>NUCLEOTIDE SEQUENCE [LARGE SCALE GENOMIC DNA]</scope>
    <source>
        <strain evidence="10 11">CCB06</strain>
        <tissue evidence="10">Mycelium</tissue>
    </source>
</reference>
<dbReference type="AlphaFoldDB" id="A0A3M7MG60"/>
<evidence type="ECO:0000256" key="5">
    <source>
        <dbReference type="ARBA" id="ARBA00022723"/>
    </source>
</evidence>
<dbReference type="Pfam" id="PF09768">
    <property type="entry name" value="Peptidase_M76"/>
    <property type="match status" value="1"/>
</dbReference>
<dbReference type="GO" id="GO:0005743">
    <property type="term" value="C:mitochondrial inner membrane"/>
    <property type="evidence" value="ECO:0007669"/>
    <property type="project" value="UniProtKB-SubCell"/>
</dbReference>
<dbReference type="Proteomes" id="UP000265663">
    <property type="component" value="Unassembled WGS sequence"/>
</dbReference>
<name>A0A3M7MG60_9PLEO</name>
<evidence type="ECO:0000313" key="10">
    <source>
        <dbReference type="EMBL" id="RMZ73467.1"/>
    </source>
</evidence>
<organism evidence="10 11">
    <name type="scientific">Pyrenophora seminiperda CCB06</name>
    <dbReference type="NCBI Taxonomy" id="1302712"/>
    <lineage>
        <taxon>Eukaryota</taxon>
        <taxon>Fungi</taxon>
        <taxon>Dikarya</taxon>
        <taxon>Ascomycota</taxon>
        <taxon>Pezizomycotina</taxon>
        <taxon>Dothideomycetes</taxon>
        <taxon>Pleosporomycetidae</taxon>
        <taxon>Pleosporales</taxon>
        <taxon>Pleosporineae</taxon>
        <taxon>Pleosporaceae</taxon>
        <taxon>Pyrenophora</taxon>
    </lineage>
</organism>
<evidence type="ECO:0000256" key="7">
    <source>
        <dbReference type="ARBA" id="ARBA00023049"/>
    </source>
</evidence>
<proteinExistence type="inferred from homology"/>
<dbReference type="InterPro" id="IPR019165">
    <property type="entry name" value="Peptidase_M76_ATP23"/>
</dbReference>
<keyword evidence="9" id="KW-0999">Mitochondrion inner membrane</keyword>
<dbReference type="GO" id="GO:0033615">
    <property type="term" value="P:mitochondrial proton-transporting ATP synthase complex assembly"/>
    <property type="evidence" value="ECO:0007669"/>
    <property type="project" value="TreeGrafter"/>
</dbReference>
<evidence type="ECO:0000256" key="3">
    <source>
        <dbReference type="ARBA" id="ARBA00014615"/>
    </source>
</evidence>
<evidence type="ECO:0000256" key="4">
    <source>
        <dbReference type="ARBA" id="ARBA00022670"/>
    </source>
</evidence>
<dbReference type="EMBL" id="KE747840">
    <property type="protein sequence ID" value="RMZ73467.1"/>
    <property type="molecule type" value="Genomic_DNA"/>
</dbReference>
<evidence type="ECO:0000256" key="2">
    <source>
        <dbReference type="ARBA" id="ARBA00009915"/>
    </source>
</evidence>
<keyword evidence="7 9" id="KW-0482">Metalloprotease</keyword>
<evidence type="ECO:0000256" key="8">
    <source>
        <dbReference type="ARBA" id="ARBA00025322"/>
    </source>
</evidence>
<dbReference type="EC" id="3.4.24.-" evidence="9"/>
<sequence>MANPSTAPDGASLSALTQPPPPKLDPVYYTWSSTFSIMLGRMTNTRDISLEQKYFSELDTLKASTLCARCTTNRDYLLQYSPIVRFLTHEVGKLGGTLSASNIHCRICTAEQSGGFSLDHGILLCANKFRNRGHQEDTMAHEMVHAWDHLKWKVEAENLRHQACLEIRASTLSGECRFAREFFTRNQWRVTEQLQACVRRRATLSLMARPGVRDEEHAGKVVNEVWENCFRDTRPFDEIYR</sequence>
<keyword evidence="4 9" id="KW-0645">Protease</keyword>
<evidence type="ECO:0000256" key="9">
    <source>
        <dbReference type="RuleBase" id="RU364057"/>
    </source>
</evidence>
<dbReference type="PANTHER" id="PTHR21711">
    <property type="entry name" value="MITOCHONDRIAL INNER MEMBRANE PROTEASE"/>
    <property type="match status" value="1"/>
</dbReference>
<evidence type="ECO:0000313" key="11">
    <source>
        <dbReference type="Proteomes" id="UP000265663"/>
    </source>
</evidence>
<comment type="function">
    <text evidence="8">Has a dual role in the assembly of mitochondrial ATPase. Acts as a protease that removes N-terminal residues of mitochondrial ATPase CF(0) subunit 6 at the intermembrane space side. Also involved in the correct assembly of the membrane-embedded ATPase CF(0) particle, probably mediating association of subunit 6 with the subunit 9 ring.</text>
</comment>
<keyword evidence="9" id="KW-0472">Membrane</keyword>
<dbReference type="PANTHER" id="PTHR21711:SF0">
    <property type="entry name" value="MITOCHONDRIAL INNER MEMBRANE PROTEASE ATP23 HOMOLOG"/>
    <property type="match status" value="1"/>
</dbReference>
<keyword evidence="5 9" id="KW-0479">Metal-binding</keyword>
<comment type="similarity">
    <text evidence="2 9">Belongs to the peptidase M76 family.</text>
</comment>
<gene>
    <name evidence="10" type="ORF">GMOD_00007982</name>
</gene>
<keyword evidence="11" id="KW-1185">Reference proteome</keyword>
<keyword evidence="6 9" id="KW-0378">Hydrolase</keyword>
<evidence type="ECO:0000256" key="1">
    <source>
        <dbReference type="ARBA" id="ARBA00004137"/>
    </source>
</evidence>
<keyword evidence="9" id="KW-0496">Mitochondrion</keyword>